<feature type="region of interest" description="Disordered" evidence="1">
    <location>
        <begin position="1"/>
        <end position="29"/>
    </location>
</feature>
<feature type="non-terminal residue" evidence="2">
    <location>
        <position position="1"/>
    </location>
</feature>
<name>O24580_MAIZE</name>
<sequence length="38" mass="4042">CRVPVGGAPDDASVRRHQEPPFGRPLGSGFSARWLHGA</sequence>
<dbReference type="PIR" id="T04074">
    <property type="entry name" value="T04074"/>
</dbReference>
<evidence type="ECO:0000256" key="1">
    <source>
        <dbReference type="SAM" id="MobiDB-lite"/>
    </source>
</evidence>
<reference evidence="2" key="1">
    <citation type="journal article" date="1996" name="Proc. Natl. Acad. Sci. U.S.A.">
        <title>A Ds insertion alters the nuclear localization of the maize transcriptional activator R.</title>
        <authorList>
            <person name="Liu Y."/>
            <person name="Alleman M."/>
            <person name="Wessler S.R."/>
        </authorList>
    </citation>
    <scope>NUCLEOTIDE SEQUENCE</scope>
</reference>
<proteinExistence type="evidence at transcript level"/>
<dbReference type="EMBL" id="U58194">
    <property type="protein sequence ID" value="AAC49403.1"/>
    <property type="molecule type" value="mRNA"/>
</dbReference>
<evidence type="ECO:0000313" key="2">
    <source>
        <dbReference type="EMBL" id="AAC49403.1"/>
    </source>
</evidence>
<accession>O24580</accession>
<protein>
    <submittedName>
        <fullName evidence="2">V24 regulatory protein</fullName>
    </submittedName>
</protein>
<dbReference type="AlphaFoldDB" id="O24580"/>
<organism evidence="2">
    <name type="scientific">Zea mays</name>
    <name type="common">Maize</name>
    <dbReference type="NCBI Taxonomy" id="4577"/>
    <lineage>
        <taxon>Eukaryota</taxon>
        <taxon>Viridiplantae</taxon>
        <taxon>Streptophyta</taxon>
        <taxon>Embryophyta</taxon>
        <taxon>Tracheophyta</taxon>
        <taxon>Spermatophyta</taxon>
        <taxon>Magnoliopsida</taxon>
        <taxon>Liliopsida</taxon>
        <taxon>Poales</taxon>
        <taxon>Poaceae</taxon>
        <taxon>PACMAD clade</taxon>
        <taxon>Panicoideae</taxon>
        <taxon>Andropogonodae</taxon>
        <taxon>Andropogoneae</taxon>
        <taxon>Tripsacinae</taxon>
        <taxon>Zea</taxon>
    </lineage>
</organism>